<keyword evidence="5" id="KW-0807">Transducer</keyword>
<keyword evidence="3" id="KW-0297">G-protein coupled receptor</keyword>
<evidence type="ECO:0000256" key="1">
    <source>
        <dbReference type="ARBA" id="ARBA00004651"/>
    </source>
</evidence>
<dbReference type="Proteomes" id="UP001482620">
    <property type="component" value="Unassembled WGS sequence"/>
</dbReference>
<keyword evidence="2" id="KW-1003">Cell membrane</keyword>
<keyword evidence="7" id="KW-1185">Reference proteome</keyword>
<comment type="subcellular location">
    <subcellularLocation>
        <location evidence="1">Cell membrane</location>
        <topology evidence="1">Multi-pass membrane protein</topology>
    </subcellularLocation>
</comment>
<dbReference type="PANTHER" id="PTHR24372">
    <property type="entry name" value="GLYCOPROTEIN HORMONE RECEPTOR"/>
    <property type="match status" value="1"/>
</dbReference>
<evidence type="ECO:0000256" key="2">
    <source>
        <dbReference type="ARBA" id="ARBA00022475"/>
    </source>
</evidence>
<accession>A0ABV0VKM2</accession>
<dbReference type="SUPFAM" id="SSF52058">
    <property type="entry name" value="L domain-like"/>
    <property type="match status" value="1"/>
</dbReference>
<proteinExistence type="predicted"/>
<sequence length="159" mass="17692">MATNIILEMADNMRIDIIPANSFLGITKDYIDMNLVRNGFKEIKSYAFNGTKLNTLILRDNRNLHHIQEDAFEGATGPSYLDVSSTALSSLPSKGLSQVRSLKATSAFALKSLPPLEGLAELLEAELTYPSHCCAFHTWHRKQRENASRKFCDLSEAGM</sequence>
<organism evidence="6 7">
    <name type="scientific">Ilyodon furcidens</name>
    <name type="common">goldbreast splitfin</name>
    <dbReference type="NCBI Taxonomy" id="33524"/>
    <lineage>
        <taxon>Eukaryota</taxon>
        <taxon>Metazoa</taxon>
        <taxon>Chordata</taxon>
        <taxon>Craniata</taxon>
        <taxon>Vertebrata</taxon>
        <taxon>Euteleostomi</taxon>
        <taxon>Actinopterygii</taxon>
        <taxon>Neopterygii</taxon>
        <taxon>Teleostei</taxon>
        <taxon>Neoteleostei</taxon>
        <taxon>Acanthomorphata</taxon>
        <taxon>Ovalentaria</taxon>
        <taxon>Atherinomorphae</taxon>
        <taxon>Cyprinodontiformes</taxon>
        <taxon>Goodeidae</taxon>
        <taxon>Ilyodon</taxon>
    </lineage>
</organism>
<keyword evidence="2" id="KW-0472">Membrane</keyword>
<keyword evidence="4" id="KW-0675">Receptor</keyword>
<dbReference type="EMBL" id="JAHRIQ010108405">
    <property type="protein sequence ID" value="MEQ2256941.1"/>
    <property type="molecule type" value="Genomic_DNA"/>
</dbReference>
<evidence type="ECO:0000313" key="6">
    <source>
        <dbReference type="EMBL" id="MEQ2256941.1"/>
    </source>
</evidence>
<name>A0ABV0VKM2_9TELE</name>
<evidence type="ECO:0000256" key="3">
    <source>
        <dbReference type="ARBA" id="ARBA00023040"/>
    </source>
</evidence>
<comment type="caution">
    <text evidence="6">The sequence shown here is derived from an EMBL/GenBank/DDBJ whole genome shotgun (WGS) entry which is preliminary data.</text>
</comment>
<dbReference type="Gene3D" id="3.80.10.10">
    <property type="entry name" value="Ribonuclease Inhibitor"/>
    <property type="match status" value="1"/>
</dbReference>
<protein>
    <submittedName>
        <fullName evidence="6">Uncharacterized protein</fullName>
    </submittedName>
</protein>
<dbReference type="PANTHER" id="PTHR24372:SF1">
    <property type="entry name" value="LUTROPIN-CHORIOGONADOTROPIC HORMONE RECEPTOR"/>
    <property type="match status" value="1"/>
</dbReference>
<evidence type="ECO:0000313" key="7">
    <source>
        <dbReference type="Proteomes" id="UP001482620"/>
    </source>
</evidence>
<gene>
    <name evidence="6" type="ORF">ILYODFUR_029268</name>
</gene>
<evidence type="ECO:0000256" key="5">
    <source>
        <dbReference type="ARBA" id="ARBA00023224"/>
    </source>
</evidence>
<reference evidence="6 7" key="1">
    <citation type="submission" date="2021-06" db="EMBL/GenBank/DDBJ databases">
        <authorList>
            <person name="Palmer J.M."/>
        </authorList>
    </citation>
    <scope>NUCLEOTIDE SEQUENCE [LARGE SCALE GENOMIC DNA]</scope>
    <source>
        <strain evidence="7">if_2019</strain>
        <tissue evidence="6">Muscle</tissue>
    </source>
</reference>
<evidence type="ECO:0000256" key="4">
    <source>
        <dbReference type="ARBA" id="ARBA00023170"/>
    </source>
</evidence>
<dbReference type="InterPro" id="IPR032675">
    <property type="entry name" value="LRR_dom_sf"/>
</dbReference>